<organism evidence="4 5">
    <name type="scientific">Candidatus Blautia faecavium</name>
    <dbReference type="NCBI Taxonomy" id="2838487"/>
    <lineage>
        <taxon>Bacteria</taxon>
        <taxon>Bacillati</taxon>
        <taxon>Bacillota</taxon>
        <taxon>Clostridia</taxon>
        <taxon>Lachnospirales</taxon>
        <taxon>Lachnospiraceae</taxon>
        <taxon>Blautia</taxon>
    </lineage>
</organism>
<keyword evidence="4" id="KW-0456">Lyase</keyword>
<dbReference type="GO" id="GO:0030170">
    <property type="term" value="F:pyridoxal phosphate binding"/>
    <property type="evidence" value="ECO:0007669"/>
    <property type="project" value="InterPro"/>
</dbReference>
<evidence type="ECO:0000313" key="4">
    <source>
        <dbReference type="EMBL" id="HJB27932.1"/>
    </source>
</evidence>
<dbReference type="PANTHER" id="PTHR42937">
    <property type="match status" value="1"/>
</dbReference>
<evidence type="ECO:0000313" key="5">
    <source>
        <dbReference type="Proteomes" id="UP000823842"/>
    </source>
</evidence>
<reference evidence="4" key="1">
    <citation type="journal article" date="2021" name="PeerJ">
        <title>Extensive microbial diversity within the chicken gut microbiome revealed by metagenomics and culture.</title>
        <authorList>
            <person name="Gilroy R."/>
            <person name="Ravi A."/>
            <person name="Getino M."/>
            <person name="Pursley I."/>
            <person name="Horton D.L."/>
            <person name="Alikhan N.F."/>
            <person name="Baker D."/>
            <person name="Gharbi K."/>
            <person name="Hall N."/>
            <person name="Watson M."/>
            <person name="Adriaenssens E.M."/>
            <person name="Foster-Nyarko E."/>
            <person name="Jarju S."/>
            <person name="Secka A."/>
            <person name="Antonio M."/>
            <person name="Oren A."/>
            <person name="Chaudhuri R.R."/>
            <person name="La Ragione R."/>
            <person name="Hildebrand F."/>
            <person name="Pallen M.J."/>
        </authorList>
    </citation>
    <scope>NUCLEOTIDE SEQUENCE</scope>
    <source>
        <strain evidence="4">ChiSjej1B19-5720</strain>
    </source>
</reference>
<evidence type="ECO:0000259" key="3">
    <source>
        <dbReference type="Pfam" id="PF00291"/>
    </source>
</evidence>
<dbReference type="Gene3D" id="3.40.50.1100">
    <property type="match status" value="3"/>
</dbReference>
<dbReference type="AlphaFoldDB" id="A0A9D2LRB5"/>
<dbReference type="NCBIfam" id="TIGR03528">
    <property type="entry name" value="2_3_DAP_am_ly"/>
    <property type="match status" value="1"/>
</dbReference>
<dbReference type="InterPro" id="IPR036052">
    <property type="entry name" value="TrpB-like_PALP_sf"/>
</dbReference>
<dbReference type="InterPro" id="IPR001926">
    <property type="entry name" value="TrpB-like_PALP"/>
</dbReference>
<dbReference type="PANTHER" id="PTHR42937:SF1">
    <property type="entry name" value="DIAMINOPROPIONATE AMMONIA-LYASE"/>
    <property type="match status" value="1"/>
</dbReference>
<dbReference type="GO" id="GO:1901605">
    <property type="term" value="P:alpha-amino acid metabolic process"/>
    <property type="evidence" value="ECO:0007669"/>
    <property type="project" value="UniProtKB-ARBA"/>
</dbReference>
<name>A0A9D2LRB5_9FIRM</name>
<proteinExistence type="predicted"/>
<dbReference type="InterPro" id="IPR019871">
    <property type="entry name" value="DiNH2propionate_NH3-lyase_sub"/>
</dbReference>
<dbReference type="CDD" id="cd00640">
    <property type="entry name" value="Trp-synth-beta_II"/>
    <property type="match status" value="1"/>
</dbReference>
<dbReference type="SUPFAM" id="SSF53686">
    <property type="entry name" value="Tryptophan synthase beta subunit-like PLP-dependent enzymes"/>
    <property type="match status" value="1"/>
</dbReference>
<dbReference type="InterPro" id="IPR010081">
    <property type="entry name" value="DiNH2opropionate_NH3_lyase"/>
</dbReference>
<dbReference type="NCBIfam" id="TIGR01747">
    <property type="entry name" value="diampropi_NH3ly"/>
    <property type="match status" value="1"/>
</dbReference>
<comment type="caution">
    <text evidence="4">The sequence shown here is derived from an EMBL/GenBank/DDBJ whole genome shotgun (WGS) entry which is preliminary data.</text>
</comment>
<dbReference type="GO" id="GO:0008838">
    <property type="term" value="F:diaminopropionate ammonia-lyase activity"/>
    <property type="evidence" value="ECO:0007669"/>
    <property type="project" value="UniProtKB-EC"/>
</dbReference>
<evidence type="ECO:0000256" key="2">
    <source>
        <dbReference type="ARBA" id="ARBA00022898"/>
    </source>
</evidence>
<feature type="domain" description="Tryptophan synthase beta chain-like PALP" evidence="3">
    <location>
        <begin position="40"/>
        <end position="381"/>
    </location>
</feature>
<dbReference type="Pfam" id="PF00291">
    <property type="entry name" value="PALP"/>
    <property type="match status" value="1"/>
</dbReference>
<gene>
    <name evidence="4" type="primary">dpaL</name>
    <name evidence="4" type="ORF">IAA06_03965</name>
</gene>
<dbReference type="NCBIfam" id="NF006058">
    <property type="entry name" value="PRK08206.1"/>
    <property type="match status" value="1"/>
</dbReference>
<keyword evidence="2" id="KW-0663">Pyridoxal phosphate</keyword>
<comment type="cofactor">
    <cofactor evidence="1">
        <name>pyridoxal 5'-phosphate</name>
        <dbReference type="ChEBI" id="CHEBI:597326"/>
    </cofactor>
</comment>
<accession>A0A9D2LRB5</accession>
<evidence type="ECO:0000256" key="1">
    <source>
        <dbReference type="ARBA" id="ARBA00001933"/>
    </source>
</evidence>
<dbReference type="EMBL" id="DWYZ01000081">
    <property type="protein sequence ID" value="HJB27932.1"/>
    <property type="molecule type" value="Genomic_DNA"/>
</dbReference>
<protein>
    <submittedName>
        <fullName evidence="4">Diaminopropionate ammonia-lyase</fullName>
        <ecNumber evidence="4">4.3.1.15</ecNumber>
    </submittedName>
</protein>
<reference evidence="4" key="2">
    <citation type="submission" date="2021-04" db="EMBL/GenBank/DDBJ databases">
        <authorList>
            <person name="Gilroy R."/>
        </authorList>
    </citation>
    <scope>NUCLEOTIDE SEQUENCE</scope>
    <source>
        <strain evidence="4">ChiSjej1B19-5720</strain>
    </source>
</reference>
<sequence>MTEGLKWTQNEVPGSEDKYLDLMSEENVKKANAFHKSFPQYNVTPLQKLSALAGYLGVKNIYCKDESYRFGLNAFKVLGGSYAMGRYIAQELNRDISELPYNVLSSEELRKEFGQATFFTATDGNHGRGVAWAAKRLGQKAVVRMPKGTTKTRFDNIAKEGATVTIEEVNYDDCVRMAAAEAAKTPHGIIVQDTAWDGYEEIPSWIMQGYGTMVMEADEQLKAEGIDRPTHVFVQAGVGSLAGAVVGYFANKYKENPPIMVVCEASAADCLYRSAMAKDGSLVNVTGDLSTIMAGLACGEGNTIGWDILRNHVTVFASCPDWMSAKATRIYANPLKGDPHIVSGESGSVPLGLCYTALHEEDAKDLKEALKLDENSNILVISTEGDTDPVRYREIVWDGLYGTDKSMSK</sequence>
<dbReference type="Proteomes" id="UP000823842">
    <property type="component" value="Unassembled WGS sequence"/>
</dbReference>
<dbReference type="EC" id="4.3.1.15" evidence="4"/>